<dbReference type="PANTHER" id="PTHR24412">
    <property type="entry name" value="KELCH PROTEIN"/>
    <property type="match status" value="1"/>
</dbReference>
<feature type="signal peptide" evidence="3">
    <location>
        <begin position="1"/>
        <end position="17"/>
    </location>
</feature>
<protein>
    <submittedName>
        <fullName evidence="6">T9SS type A sorting domain-containing protein</fullName>
    </submittedName>
</protein>
<dbReference type="Pfam" id="PF13860">
    <property type="entry name" value="FlgD_ig"/>
    <property type="match status" value="1"/>
</dbReference>
<evidence type="ECO:0000259" key="4">
    <source>
        <dbReference type="Pfam" id="PF13860"/>
    </source>
</evidence>
<dbReference type="PANTHER" id="PTHR24412:SF489">
    <property type="entry name" value="RING FINGER DOMAIN AND KELCH REPEAT-CONTAINING PROTEIN DDB_G0271372"/>
    <property type="match status" value="1"/>
</dbReference>
<sequence length="1337" mass="148964">MKKSGILLAGLFLLVSADTLLVETFDTNWNPANPPAGWIIIRDSLNPHPPQYLDDWHREPANAAPWINHPTPYAAIMWQLNPNQTPDIIISPVINCSAFRNIVLYCSTYFSHKLSNPYTAQIRYSIDGGATFPYVLRDYYGQNVGPGILESLNLSSAARQESVRIAWVFQGNLFDINWWFFDDVVVTGESILPYDIRCARIIRPDYYELPGNLIPQARFRNIGLYDQFNIPVFAELFDSLGNTLYMWADTIDTLLALSGEKVAFFDSTTFPLTPGRYTIRFWHAADSDYNRTNDTLQRTFMVSPLEELLHDNGAPAGYLSWPLGHYGWCTQFITPTPVYLESLKLYLRAPVNPAFRRYQLAVALDDGSGNPGPFIYKTPVLYAQPGAGWNSVFVADTGEQIMVAGTFYIFYLQVGEPPEAPELGIDNSLNYPNSYWEYYADGTRYPVAPAGDLMLRVFVNHDPVTPVQTDARVTFIEQPLYEFVQRPYNAVCPLRAHVQNFGLDTLYSVAAICSIIDATNGSVYYNYTANIAMLTPGQTIAVDFPNWVPYYGVPCSVIVRANTSSSIQPDLQPQNDDKRYGFDVIKGAYTGRHIAGYAWIDSDTTNGPVYSWIDTTGCNILFTSGDDERIFVPIGFNFPWSDTTYDNCYVTTNGWLALGPDPHTAAPNPKRIPSDSLPNALIAPWWQDLVVSGAGRVYYRTLGTEPNRKFVVIWQDVNIKGTDTTNTITFEVILNENGTIQFQYRDVETGSLVYNNGRCASIGVENRDGTAGVNYLYSFPPMSTATNDLQNRLTSGRAIKLYREFRDAAALDIIRPATYVFPETILPVIKIQNYGTVGDTITAYLRISPGGYLDSILITGLLPGRDTTVTLATPWFGRGTFTAICSTAMTGDVNPGNDVFSRVFVSSPWVQREDMPVGPARRRVKDASLVYAPTTGRLYALKGGNTNEFYSYDITTGTWESLPSMPLDPSGKKAKDGCDLTFNRFQGAAGTIYAIKGGGVADFYAYDIATRTWTPKRSLSVRNFNFRLPKRGAALAYVPTRGPQGTVYCAPGNNTLTFIAYDVAADTWSRCPDVPFNPLRKRTCRYGTDMVYDGDSIIYLLKGSNTTEVWKYYPQFDTWAMTTLDQVSMIGNRNRRVKNGGAIAWLNGSLFVLKGGNTQEFWSYRIGGPDTWSRRTDIPVALTGKRVKPKRGAAMAGADSAIFCLKGSSVYEFWEYRPKTDSLGNALFASAPDRQGVQSWNNDLPARLNLAVYPTPATAERLRIAFNLPHNSRLKLRIYDATGALIHTLADGSVPAGSYTISWDGRTNKGTLAAPGVYFIKLETGSTRLTRKLILER</sequence>
<evidence type="ECO:0000256" key="3">
    <source>
        <dbReference type="SAM" id="SignalP"/>
    </source>
</evidence>
<name>A0A7C3II46_UNCW3</name>
<dbReference type="InterPro" id="IPR025965">
    <property type="entry name" value="FlgD/Vpr_Ig-like"/>
</dbReference>
<dbReference type="NCBIfam" id="TIGR04183">
    <property type="entry name" value="Por_Secre_tail"/>
    <property type="match status" value="1"/>
</dbReference>
<gene>
    <name evidence="5" type="ORF">ENP94_02865</name>
    <name evidence="6" type="ORF">ENS16_01640</name>
</gene>
<feature type="domain" description="FlgD/Vpr Ig-like" evidence="4">
    <location>
        <begin position="1261"/>
        <end position="1324"/>
    </location>
</feature>
<keyword evidence="3" id="KW-0732">Signal</keyword>
<keyword evidence="1" id="KW-0880">Kelch repeat</keyword>
<comment type="caution">
    <text evidence="6">The sequence shown here is derived from an EMBL/GenBank/DDBJ whole genome shotgun (WGS) entry which is preliminary data.</text>
</comment>
<dbReference type="Gene3D" id="2.60.40.4070">
    <property type="match status" value="1"/>
</dbReference>
<dbReference type="EMBL" id="DSTU01000003">
    <property type="protein sequence ID" value="HFJ53378.1"/>
    <property type="molecule type" value="Genomic_DNA"/>
</dbReference>
<organism evidence="6">
    <name type="scientific">candidate division WOR-3 bacterium</name>
    <dbReference type="NCBI Taxonomy" id="2052148"/>
    <lineage>
        <taxon>Bacteria</taxon>
        <taxon>Bacteria division WOR-3</taxon>
    </lineage>
</organism>
<proteinExistence type="predicted"/>
<dbReference type="InterPro" id="IPR026444">
    <property type="entry name" value="Secre_tail"/>
</dbReference>
<keyword evidence="2" id="KW-0677">Repeat</keyword>
<evidence type="ECO:0000313" key="6">
    <source>
        <dbReference type="EMBL" id="HFJ53378.1"/>
    </source>
</evidence>
<reference evidence="6" key="1">
    <citation type="journal article" date="2020" name="mSystems">
        <title>Genome- and Community-Level Interaction Insights into Carbon Utilization and Element Cycling Functions of Hydrothermarchaeota in Hydrothermal Sediment.</title>
        <authorList>
            <person name="Zhou Z."/>
            <person name="Liu Y."/>
            <person name="Xu W."/>
            <person name="Pan J."/>
            <person name="Luo Z.H."/>
            <person name="Li M."/>
        </authorList>
    </citation>
    <scope>NUCLEOTIDE SEQUENCE [LARGE SCALE GENOMIC DNA]</scope>
    <source>
        <strain evidence="5">SpSt-265</strain>
        <strain evidence="6">SpSt-465</strain>
    </source>
</reference>
<evidence type="ECO:0000256" key="2">
    <source>
        <dbReference type="ARBA" id="ARBA00022737"/>
    </source>
</evidence>
<dbReference type="EMBL" id="DSLG01000003">
    <property type="protein sequence ID" value="HEA86933.1"/>
    <property type="molecule type" value="Genomic_DNA"/>
</dbReference>
<evidence type="ECO:0000313" key="5">
    <source>
        <dbReference type="EMBL" id="HEA86933.1"/>
    </source>
</evidence>
<dbReference type="Gene3D" id="2.120.10.80">
    <property type="entry name" value="Kelch-type beta propeller"/>
    <property type="match status" value="2"/>
</dbReference>
<dbReference type="SUPFAM" id="SSF117281">
    <property type="entry name" value="Kelch motif"/>
    <property type="match status" value="1"/>
</dbReference>
<evidence type="ECO:0000256" key="1">
    <source>
        <dbReference type="ARBA" id="ARBA00022441"/>
    </source>
</evidence>
<dbReference type="InterPro" id="IPR015915">
    <property type="entry name" value="Kelch-typ_b-propeller"/>
</dbReference>
<accession>A0A7C3II46</accession>
<feature type="chain" id="PRO_5039820294" evidence="3">
    <location>
        <begin position="18"/>
        <end position="1337"/>
    </location>
</feature>